<accession>A0A0F9E5P5</accession>
<proteinExistence type="predicted"/>
<dbReference type="AlphaFoldDB" id="A0A0F9E5P5"/>
<dbReference type="EMBL" id="LAZR01028785">
    <property type="protein sequence ID" value="KKL61551.1"/>
    <property type="molecule type" value="Genomic_DNA"/>
</dbReference>
<feature type="compositionally biased region" description="Basic residues" evidence="1">
    <location>
        <begin position="10"/>
        <end position="27"/>
    </location>
</feature>
<comment type="caution">
    <text evidence="2">The sequence shown here is derived from an EMBL/GenBank/DDBJ whole genome shotgun (WGS) entry which is preliminary data.</text>
</comment>
<feature type="non-terminal residue" evidence="2">
    <location>
        <position position="1"/>
    </location>
</feature>
<organism evidence="2">
    <name type="scientific">marine sediment metagenome</name>
    <dbReference type="NCBI Taxonomy" id="412755"/>
    <lineage>
        <taxon>unclassified sequences</taxon>
        <taxon>metagenomes</taxon>
        <taxon>ecological metagenomes</taxon>
    </lineage>
</organism>
<evidence type="ECO:0000313" key="2">
    <source>
        <dbReference type="EMBL" id="KKL61551.1"/>
    </source>
</evidence>
<reference evidence="2" key="1">
    <citation type="journal article" date="2015" name="Nature">
        <title>Complex archaea that bridge the gap between prokaryotes and eukaryotes.</title>
        <authorList>
            <person name="Spang A."/>
            <person name="Saw J.H."/>
            <person name="Jorgensen S.L."/>
            <person name="Zaremba-Niedzwiedzka K."/>
            <person name="Martijn J."/>
            <person name="Lind A.E."/>
            <person name="van Eijk R."/>
            <person name="Schleper C."/>
            <person name="Guy L."/>
            <person name="Ettema T.J."/>
        </authorList>
    </citation>
    <scope>NUCLEOTIDE SEQUENCE</scope>
</reference>
<sequence length="55" mass="5860">GLWRGEARHGAARRGKARRGKARRGRGFRVSALPGRGGPTALVKKPGGAGFMEYL</sequence>
<feature type="region of interest" description="Disordered" evidence="1">
    <location>
        <begin position="1"/>
        <end position="41"/>
    </location>
</feature>
<evidence type="ECO:0000256" key="1">
    <source>
        <dbReference type="SAM" id="MobiDB-lite"/>
    </source>
</evidence>
<name>A0A0F9E5P5_9ZZZZ</name>
<gene>
    <name evidence="2" type="ORF">LCGC14_2194230</name>
</gene>
<protein>
    <submittedName>
        <fullName evidence="2">Uncharacterized protein</fullName>
    </submittedName>
</protein>